<dbReference type="RefSeq" id="WP_268186208.1">
    <property type="nucleotide sequence ID" value="NZ_CP113361.1"/>
</dbReference>
<dbReference type="GeneID" id="76835706"/>
<protein>
    <submittedName>
        <fullName evidence="1">Uncharacterized protein</fullName>
    </submittedName>
</protein>
<evidence type="ECO:0000313" key="2">
    <source>
        <dbReference type="Proteomes" id="UP001163096"/>
    </source>
</evidence>
<gene>
    <name evidence="1" type="ORF">OU421_11350</name>
</gene>
<name>A0A9X9T7S6_METOG</name>
<accession>A0A9X9T7S6</accession>
<proteinExistence type="predicted"/>
<dbReference type="EMBL" id="CP113361">
    <property type="protein sequence ID" value="WAI01000.1"/>
    <property type="molecule type" value="Genomic_DNA"/>
</dbReference>
<dbReference type="KEGG" id="mou:OU421_11350"/>
<reference evidence="1" key="1">
    <citation type="submission" date="2022-11" db="EMBL/GenBank/DDBJ databases">
        <title>Complete genome sequence of Methanogenium organophilum DSM 3596.</title>
        <authorList>
            <person name="Chen S.-C."/>
            <person name="Lai S.-J."/>
            <person name="You Y.-T."/>
        </authorList>
    </citation>
    <scope>NUCLEOTIDE SEQUENCE</scope>
    <source>
        <strain evidence="1">DSM 3596</strain>
    </source>
</reference>
<organism evidence="1 2">
    <name type="scientific">Methanogenium organophilum</name>
    <dbReference type="NCBI Taxonomy" id="2199"/>
    <lineage>
        <taxon>Archaea</taxon>
        <taxon>Methanobacteriati</taxon>
        <taxon>Methanobacteriota</taxon>
        <taxon>Stenosarchaea group</taxon>
        <taxon>Methanomicrobia</taxon>
        <taxon>Methanomicrobiales</taxon>
        <taxon>Methanomicrobiaceae</taxon>
        <taxon>Methanogenium</taxon>
    </lineage>
</organism>
<sequence length="270" mass="28973">MSVITALVAGLVVFEPDTGVSDTGIAPDEMAMVHIDLLTEKRDVPAEGVDDLGIPSSVRKYDLMVFDTPAILDQLLRGESLTVYLAGQPYAADLQESLLDTEARSAGIYSFTGTLAGGGDAVLTLNDDVLVGRFVTGVTEYSVESTRLNDTIYPEKVLHYAYSSADVVAEGPPAMLSGSFLTLINISCGDGESSGIPANSTVADLRSAGYEVFNLTDADLNNLPVVNKTIRSGMREVPLSKDETTRIFESYRGKIAEYHGSYYLIDFMVS</sequence>
<dbReference type="Proteomes" id="UP001163096">
    <property type="component" value="Chromosome"/>
</dbReference>
<dbReference type="AlphaFoldDB" id="A0A9X9T7S6"/>
<evidence type="ECO:0000313" key="1">
    <source>
        <dbReference type="EMBL" id="WAI01000.1"/>
    </source>
</evidence>
<keyword evidence="2" id="KW-1185">Reference proteome</keyword>